<dbReference type="STRING" id="2070753.A0A3A2Z7N3"/>
<feature type="signal peptide" evidence="5">
    <location>
        <begin position="1"/>
        <end position="21"/>
    </location>
</feature>
<dbReference type="OrthoDB" id="5985073at2759"/>
<feature type="domain" description="LysM" evidence="6">
    <location>
        <begin position="393"/>
        <end position="439"/>
    </location>
</feature>
<keyword evidence="2 5" id="KW-0732">Signal</keyword>
<feature type="domain" description="LysM" evidence="6">
    <location>
        <begin position="473"/>
        <end position="519"/>
    </location>
</feature>
<dbReference type="CDD" id="cd00118">
    <property type="entry name" value="LysM"/>
    <property type="match status" value="5"/>
</dbReference>
<keyword evidence="1" id="KW-0147">Chitin-binding</keyword>
<feature type="compositionally biased region" description="Low complexity" evidence="4">
    <location>
        <begin position="362"/>
        <end position="379"/>
    </location>
</feature>
<feature type="domain" description="LysM" evidence="6">
    <location>
        <begin position="46"/>
        <end position="93"/>
    </location>
</feature>
<dbReference type="Proteomes" id="UP000266188">
    <property type="component" value="Unassembled WGS sequence"/>
</dbReference>
<dbReference type="InterPro" id="IPR036779">
    <property type="entry name" value="LysM_dom_sf"/>
</dbReference>
<dbReference type="Gene3D" id="3.10.350.10">
    <property type="entry name" value="LysM domain"/>
    <property type="match status" value="6"/>
</dbReference>
<evidence type="ECO:0000259" key="6">
    <source>
        <dbReference type="PROSITE" id="PS51782"/>
    </source>
</evidence>
<evidence type="ECO:0000256" key="5">
    <source>
        <dbReference type="SAM" id="SignalP"/>
    </source>
</evidence>
<evidence type="ECO:0000313" key="7">
    <source>
        <dbReference type="EMBL" id="RJE19099.1"/>
    </source>
</evidence>
<feature type="chain" id="PRO_5017251611" evidence="5">
    <location>
        <begin position="22"/>
        <end position="522"/>
    </location>
</feature>
<dbReference type="AlphaFoldDB" id="A0A3A2Z7N3"/>
<proteinExistence type="predicted"/>
<evidence type="ECO:0000256" key="4">
    <source>
        <dbReference type="SAM" id="MobiDB-lite"/>
    </source>
</evidence>
<dbReference type="SUPFAM" id="SSF54106">
    <property type="entry name" value="LysM domain"/>
    <property type="match status" value="5"/>
</dbReference>
<evidence type="ECO:0000256" key="1">
    <source>
        <dbReference type="ARBA" id="ARBA00022669"/>
    </source>
</evidence>
<feature type="region of interest" description="Disordered" evidence="4">
    <location>
        <begin position="362"/>
        <end position="382"/>
    </location>
</feature>
<gene>
    <name evidence="7" type="ORF">PHISCL_08567</name>
</gene>
<evidence type="ECO:0000313" key="8">
    <source>
        <dbReference type="Proteomes" id="UP000266188"/>
    </source>
</evidence>
<dbReference type="InterPro" id="IPR018392">
    <property type="entry name" value="LysM"/>
</dbReference>
<name>A0A3A2Z7N3_9EURO</name>
<feature type="domain" description="LysM" evidence="6">
    <location>
        <begin position="225"/>
        <end position="271"/>
    </location>
</feature>
<organism evidence="7 8">
    <name type="scientific">Aspergillus sclerotialis</name>
    <dbReference type="NCBI Taxonomy" id="2070753"/>
    <lineage>
        <taxon>Eukaryota</taxon>
        <taxon>Fungi</taxon>
        <taxon>Dikarya</taxon>
        <taxon>Ascomycota</taxon>
        <taxon>Pezizomycotina</taxon>
        <taxon>Eurotiomycetes</taxon>
        <taxon>Eurotiomycetidae</taxon>
        <taxon>Eurotiales</taxon>
        <taxon>Aspergillaceae</taxon>
        <taxon>Aspergillus</taxon>
        <taxon>Aspergillus subgen. Polypaecilum</taxon>
    </lineage>
</organism>
<evidence type="ECO:0000256" key="3">
    <source>
        <dbReference type="ARBA" id="ARBA00023026"/>
    </source>
</evidence>
<dbReference type="Pfam" id="PF01476">
    <property type="entry name" value="LysM"/>
    <property type="match status" value="5"/>
</dbReference>
<sequence length="522" mass="55230">MPSSKLLLLGAALGSIPSTLALPSSYNRRGMDPTFPHDPNTTEYCTWWIDNDGSTSCKDVPDTWAISMDDFVRWNPSIGSDCSGFESGKSYCVEAYGEPDPTGPTTTSTAVVITTTTPPTTTGGAPGPTQTGQVANCNRWDLVQDGDTCDVFTKKYPGLTLADLVEWNPAIGSQCTNLWVDTYLCTGVTGWTPTTTEPSGTTPTPTNGVTTPTPVLPGMINNCNKFYFVEENDSCAAIAKSNGISLSQFITWNPQVGADCAGLWQGYYVCINKIGTTPSTPTTTEPTKPTNGITTPTPIQPGMIDNCNKFHMVEDGDNCATIAKSNGISLSQFATWNPEVGAGCAGLWLGYYVCVGQVGSTPSTQTTTEPTKPTNGITTPTPIQPNMVGNCDAFHQVKDGDSCAAIASNNGITLTQFYNWNPSVGSGCSTLWNGYYVCVSIVGVEPKPTTTNPGNGIATPTPIQPGMTGSCKRFHKVVDGDNCDKIADNAGITQAQLLKWNPGIGSGCKSLWLGYYVCTAVL</sequence>
<evidence type="ECO:0000256" key="2">
    <source>
        <dbReference type="ARBA" id="ARBA00022729"/>
    </source>
</evidence>
<feature type="domain" description="LysM" evidence="6">
    <location>
        <begin position="309"/>
        <end position="355"/>
    </location>
</feature>
<feature type="domain" description="LysM" evidence="6">
    <location>
        <begin position="139"/>
        <end position="186"/>
    </location>
</feature>
<protein>
    <submittedName>
        <fullName evidence="7">LysM domain-containing protein</fullName>
    </submittedName>
</protein>
<comment type="caution">
    <text evidence="7">The sequence shown here is derived from an EMBL/GenBank/DDBJ whole genome shotgun (WGS) entry which is preliminary data.</text>
</comment>
<keyword evidence="3" id="KW-0843">Virulence</keyword>
<accession>A0A3A2Z7N3</accession>
<reference evidence="8" key="1">
    <citation type="submission" date="2017-02" db="EMBL/GenBank/DDBJ databases">
        <authorList>
            <person name="Tafer H."/>
            <person name="Lopandic K."/>
        </authorList>
    </citation>
    <scope>NUCLEOTIDE SEQUENCE [LARGE SCALE GENOMIC DNA]</scope>
    <source>
        <strain evidence="8">CBS 366.77</strain>
    </source>
</reference>
<dbReference type="PANTHER" id="PTHR34997">
    <property type="entry name" value="AM15"/>
    <property type="match status" value="1"/>
</dbReference>
<dbReference type="GO" id="GO:0008061">
    <property type="term" value="F:chitin binding"/>
    <property type="evidence" value="ECO:0007669"/>
    <property type="project" value="UniProtKB-KW"/>
</dbReference>
<dbReference type="EMBL" id="MVGC01000449">
    <property type="protein sequence ID" value="RJE19099.1"/>
    <property type="molecule type" value="Genomic_DNA"/>
</dbReference>
<dbReference type="SMART" id="SM00257">
    <property type="entry name" value="LysM"/>
    <property type="match status" value="5"/>
</dbReference>
<dbReference type="InterPro" id="IPR052210">
    <property type="entry name" value="LysM1-like"/>
</dbReference>
<keyword evidence="8" id="KW-1185">Reference proteome</keyword>
<dbReference type="PROSITE" id="PS51782">
    <property type="entry name" value="LYSM"/>
    <property type="match status" value="6"/>
</dbReference>
<dbReference type="PANTHER" id="PTHR34997:SF2">
    <property type="entry name" value="LYSM DOMAIN-CONTAINING PROTEIN-RELATED"/>
    <property type="match status" value="1"/>
</dbReference>